<evidence type="ECO:0000256" key="5">
    <source>
        <dbReference type="SAM" id="Phobius"/>
    </source>
</evidence>
<dbReference type="Gene3D" id="3.40.50.300">
    <property type="entry name" value="P-loop containing nucleotide triphosphate hydrolases"/>
    <property type="match status" value="1"/>
</dbReference>
<dbReference type="OrthoDB" id="66620at2759"/>
<keyword evidence="4 5" id="KW-0472">Membrane</keyword>
<dbReference type="GO" id="GO:0005524">
    <property type="term" value="F:ATP binding"/>
    <property type="evidence" value="ECO:0007669"/>
    <property type="project" value="InterPro"/>
</dbReference>
<protein>
    <recommendedName>
        <fullName evidence="10">ABC transporter domain-containing protein</fullName>
    </recommendedName>
</protein>
<evidence type="ECO:0000256" key="3">
    <source>
        <dbReference type="ARBA" id="ARBA00022989"/>
    </source>
</evidence>
<feature type="domain" description="ABC transporter" evidence="6">
    <location>
        <begin position="117"/>
        <end position="278"/>
    </location>
</feature>
<evidence type="ECO:0000313" key="9">
    <source>
        <dbReference type="Proteomes" id="UP000737018"/>
    </source>
</evidence>
<feature type="transmembrane region" description="Helical" evidence="5">
    <location>
        <begin position="582"/>
        <end position="604"/>
    </location>
</feature>
<dbReference type="AlphaFoldDB" id="A0A8J4VSG0"/>
<feature type="transmembrane region" description="Helical" evidence="5">
    <location>
        <begin position="485"/>
        <end position="506"/>
    </location>
</feature>
<accession>A0A8J4VSG0</accession>
<feature type="domain" description="ABC-2 type transporter transmembrane" evidence="7">
    <location>
        <begin position="588"/>
        <end position="638"/>
    </location>
</feature>
<evidence type="ECO:0000256" key="4">
    <source>
        <dbReference type="ARBA" id="ARBA00023136"/>
    </source>
</evidence>
<proteinExistence type="predicted"/>
<dbReference type="SUPFAM" id="SSF52540">
    <property type="entry name" value="P-loop containing nucleoside triphosphate hydrolases"/>
    <property type="match status" value="1"/>
</dbReference>
<dbReference type="GO" id="GO:0016887">
    <property type="term" value="F:ATP hydrolysis activity"/>
    <property type="evidence" value="ECO:0007669"/>
    <property type="project" value="InterPro"/>
</dbReference>
<feature type="domain" description="ABC-2 type transporter transmembrane" evidence="7">
    <location>
        <begin position="468"/>
        <end position="586"/>
    </location>
</feature>
<dbReference type="Proteomes" id="UP000737018">
    <property type="component" value="Unassembled WGS sequence"/>
</dbReference>
<keyword evidence="9" id="KW-1185">Reference proteome</keyword>
<gene>
    <name evidence="8" type="ORF">CMV_015621</name>
</gene>
<dbReference type="Pfam" id="PF01061">
    <property type="entry name" value="ABC2_membrane"/>
    <property type="match status" value="2"/>
</dbReference>
<dbReference type="PANTHER" id="PTHR48040">
    <property type="entry name" value="PLEIOTROPIC DRUG RESISTANCE PROTEIN 1-LIKE ISOFORM X1"/>
    <property type="match status" value="1"/>
</dbReference>
<keyword evidence="3 5" id="KW-1133">Transmembrane helix</keyword>
<evidence type="ECO:0008006" key="10">
    <source>
        <dbReference type="Google" id="ProtNLM"/>
    </source>
</evidence>
<dbReference type="Pfam" id="PF00005">
    <property type="entry name" value="ABC_tran"/>
    <property type="match status" value="1"/>
</dbReference>
<sequence>MAEIGRSIRSSFQRRTSSFRSSASSLSSTKGGDADVDAVYALQWAAIERLPTFERLRSSLFDEDGDDVGANDTKEKRVIDVTKLGAQERHVFIEKLIKHIEHDSLRLLRKIRNRIDKITLLLGPPGCGKTSLLKALSGTLNQSLKITGEITYNGYKLEEFVPQKTSAYISQNDKHISDMTVREILDFSARCQGVGSRADIMVEVSKREKEAGIISDPDIDTYMKAISAKGLKGNLQTDYILKILGLDICADTLVGDAMRRGISGGQKKRLTTGEMIVGPTKALCPERKGVAEFVQEVISRKDQAQYWYQMELLITACITMRVFLRTQMDIDILHANYEPSRAVISHEKLSQIQGSEDSRDGRMVLPFTPLTVVFQDVQYYVDIPLEMREKGFTNKKLQILSDITGALKPGALAALMGKQNLVQSFAQKYRDSVLYEKNMELVRQLSSPPLGSTDLYFPTRFSQNGWGQLKSCLWEQHLAYWRSPAYNLMHIMHTLVTALIFGVLYWDEGKKLNNQLNLLNIFGSKYVVVLFLGINNYSTVLPYVATEQTIMYREIFARMYSSWAYSLVILEIPYLFIETAIFVTISLQAAILSSAFYTTFNLFAGFFIPKLQIPKWWIWMYYLTPISWSLNGMLTSQYGDINKKIVVFGETKTVVAFLEDYFGFHHDQLAIVAVVLIAFHIVFASLFSYFIGQLKFQRG</sequence>
<dbReference type="InterPro" id="IPR013525">
    <property type="entry name" value="ABC2_TM"/>
</dbReference>
<name>A0A8J4VSG0_9ROSI</name>
<comment type="caution">
    <text evidence="8">The sequence shown here is derived from an EMBL/GenBank/DDBJ whole genome shotgun (WGS) entry which is preliminary data.</text>
</comment>
<evidence type="ECO:0000256" key="1">
    <source>
        <dbReference type="ARBA" id="ARBA00004141"/>
    </source>
</evidence>
<dbReference type="GO" id="GO:0140359">
    <property type="term" value="F:ABC-type transporter activity"/>
    <property type="evidence" value="ECO:0007669"/>
    <property type="project" value="InterPro"/>
</dbReference>
<dbReference type="PANTHER" id="PTHR48040:SF47">
    <property type="entry name" value="ABC TRANSPORTER DOMAIN-CONTAINING PROTEIN"/>
    <property type="match status" value="1"/>
</dbReference>
<evidence type="ECO:0000259" key="6">
    <source>
        <dbReference type="Pfam" id="PF00005"/>
    </source>
</evidence>
<evidence type="ECO:0000313" key="8">
    <source>
        <dbReference type="EMBL" id="KAF3959579.1"/>
    </source>
</evidence>
<dbReference type="InterPro" id="IPR027417">
    <property type="entry name" value="P-loop_NTPase"/>
</dbReference>
<feature type="transmembrane region" description="Helical" evidence="5">
    <location>
        <begin position="669"/>
        <end position="691"/>
    </location>
</feature>
<dbReference type="GO" id="GO:0016020">
    <property type="term" value="C:membrane"/>
    <property type="evidence" value="ECO:0007669"/>
    <property type="project" value="UniProtKB-SubCell"/>
</dbReference>
<evidence type="ECO:0000256" key="2">
    <source>
        <dbReference type="ARBA" id="ARBA00022692"/>
    </source>
</evidence>
<feature type="transmembrane region" description="Helical" evidence="5">
    <location>
        <begin position="557"/>
        <end position="576"/>
    </location>
</feature>
<keyword evidence="2 5" id="KW-0812">Transmembrane</keyword>
<evidence type="ECO:0000259" key="7">
    <source>
        <dbReference type="Pfam" id="PF01061"/>
    </source>
</evidence>
<comment type="subcellular location">
    <subcellularLocation>
        <location evidence="1">Membrane</location>
        <topology evidence="1">Multi-pass membrane protein</topology>
    </subcellularLocation>
</comment>
<reference evidence="8" key="1">
    <citation type="submission" date="2020-03" db="EMBL/GenBank/DDBJ databases">
        <title>Castanea mollissima Vanexum genome sequencing.</title>
        <authorList>
            <person name="Staton M."/>
        </authorList>
    </citation>
    <scope>NUCLEOTIDE SEQUENCE</scope>
    <source>
        <tissue evidence="8">Leaf</tissue>
    </source>
</reference>
<dbReference type="EMBL" id="JRKL02002297">
    <property type="protein sequence ID" value="KAF3959579.1"/>
    <property type="molecule type" value="Genomic_DNA"/>
</dbReference>
<dbReference type="InterPro" id="IPR003439">
    <property type="entry name" value="ABC_transporter-like_ATP-bd"/>
</dbReference>
<feature type="transmembrane region" description="Helical" evidence="5">
    <location>
        <begin position="616"/>
        <end position="634"/>
    </location>
</feature>
<feature type="transmembrane region" description="Helical" evidence="5">
    <location>
        <begin position="526"/>
        <end position="545"/>
    </location>
</feature>
<organism evidence="8 9">
    <name type="scientific">Castanea mollissima</name>
    <name type="common">Chinese chestnut</name>
    <dbReference type="NCBI Taxonomy" id="60419"/>
    <lineage>
        <taxon>Eukaryota</taxon>
        <taxon>Viridiplantae</taxon>
        <taxon>Streptophyta</taxon>
        <taxon>Embryophyta</taxon>
        <taxon>Tracheophyta</taxon>
        <taxon>Spermatophyta</taxon>
        <taxon>Magnoliopsida</taxon>
        <taxon>eudicotyledons</taxon>
        <taxon>Gunneridae</taxon>
        <taxon>Pentapetalae</taxon>
        <taxon>rosids</taxon>
        <taxon>fabids</taxon>
        <taxon>Fagales</taxon>
        <taxon>Fagaceae</taxon>
        <taxon>Castanea</taxon>
    </lineage>
</organism>